<proteinExistence type="predicted"/>
<evidence type="ECO:0000256" key="1">
    <source>
        <dbReference type="ARBA" id="ARBA00004141"/>
    </source>
</evidence>
<evidence type="ECO:0000313" key="10">
    <source>
        <dbReference type="RefSeq" id="XP_013784304.1"/>
    </source>
</evidence>
<evidence type="ECO:0000256" key="2">
    <source>
        <dbReference type="ARBA" id="ARBA00022692"/>
    </source>
</evidence>
<keyword evidence="3 7" id="KW-1133">Transmembrane helix</keyword>
<comment type="subcellular location">
    <subcellularLocation>
        <location evidence="1">Membrane</location>
        <topology evidence="1">Multi-pass membrane protein</topology>
    </subcellularLocation>
</comment>
<keyword evidence="4 5" id="KW-0472">Membrane</keyword>
<organism evidence="9 10">
    <name type="scientific">Limulus polyphemus</name>
    <name type="common">Atlantic horseshoe crab</name>
    <dbReference type="NCBI Taxonomy" id="6850"/>
    <lineage>
        <taxon>Eukaryota</taxon>
        <taxon>Metazoa</taxon>
        <taxon>Ecdysozoa</taxon>
        <taxon>Arthropoda</taxon>
        <taxon>Chelicerata</taxon>
        <taxon>Merostomata</taxon>
        <taxon>Xiphosura</taxon>
        <taxon>Limulidae</taxon>
        <taxon>Limulus</taxon>
    </lineage>
</organism>
<name>A0ABM1BLC5_LIMPO</name>
<dbReference type="PANTHER" id="PTHR22776:SF97">
    <property type="entry name" value="RE01453P"/>
    <property type="match status" value="1"/>
</dbReference>
<evidence type="ECO:0000256" key="6">
    <source>
        <dbReference type="SAM" id="MobiDB-lite"/>
    </source>
</evidence>
<feature type="transmembrane region" description="Helical" evidence="7">
    <location>
        <begin position="112"/>
        <end position="135"/>
    </location>
</feature>
<feature type="region of interest" description="Disordered" evidence="6">
    <location>
        <begin position="1"/>
        <end position="24"/>
    </location>
</feature>
<dbReference type="RefSeq" id="XP_013784304.1">
    <property type="nucleotide sequence ID" value="XM_013928850.2"/>
</dbReference>
<feature type="transmembrane region" description="Helical" evidence="7">
    <location>
        <begin position="53"/>
        <end position="73"/>
    </location>
</feature>
<dbReference type="Pfam" id="PF01284">
    <property type="entry name" value="MARVEL"/>
    <property type="match status" value="1"/>
</dbReference>
<dbReference type="PANTHER" id="PTHR22776">
    <property type="entry name" value="MARVEL-CONTAINING POTENTIAL LIPID RAFT-ASSOCIATED PROTEIN"/>
    <property type="match status" value="1"/>
</dbReference>
<evidence type="ECO:0000259" key="8">
    <source>
        <dbReference type="PROSITE" id="PS51225"/>
    </source>
</evidence>
<feature type="transmembrane region" description="Helical" evidence="7">
    <location>
        <begin position="79"/>
        <end position="100"/>
    </location>
</feature>
<feature type="transmembrane region" description="Helical" evidence="7">
    <location>
        <begin position="155"/>
        <end position="177"/>
    </location>
</feature>
<evidence type="ECO:0000313" key="9">
    <source>
        <dbReference type="Proteomes" id="UP000694941"/>
    </source>
</evidence>
<evidence type="ECO:0000256" key="3">
    <source>
        <dbReference type="ARBA" id="ARBA00022989"/>
    </source>
</evidence>
<evidence type="ECO:0000256" key="5">
    <source>
        <dbReference type="PROSITE-ProRule" id="PRU00581"/>
    </source>
</evidence>
<sequence>MAGEVNALPQVQQKETQSTTHSAAVTATVKTESTGVGEGLKLNPWYFKTVPGILKLVQVVIAIICFGCGSPAVTDFSRFFLFVVSICFIVTILLIFVYLFGLKALLPNLPWLFSEMVYTAIAVVLYIIGAIVELAMTGDSKYTFALKIHRFYNPYMAAGVFGLFNIVAYGAGLAFIFKEWRESRQVS</sequence>
<dbReference type="InterPro" id="IPR008253">
    <property type="entry name" value="Marvel"/>
</dbReference>
<protein>
    <submittedName>
        <fullName evidence="10">Plasmolipin-like</fullName>
    </submittedName>
</protein>
<reference evidence="10" key="1">
    <citation type="submission" date="2025-08" db="UniProtKB">
        <authorList>
            <consortium name="RefSeq"/>
        </authorList>
    </citation>
    <scope>IDENTIFICATION</scope>
    <source>
        <tissue evidence="10">Muscle</tissue>
    </source>
</reference>
<accession>A0ABM1BLC5</accession>
<keyword evidence="2 5" id="KW-0812">Transmembrane</keyword>
<dbReference type="InterPro" id="IPR050578">
    <property type="entry name" value="MARVEL-CKLF_proteins"/>
</dbReference>
<gene>
    <name evidence="10" type="primary">LOC106468422</name>
</gene>
<keyword evidence="9" id="KW-1185">Reference proteome</keyword>
<dbReference type="Proteomes" id="UP000694941">
    <property type="component" value="Unplaced"/>
</dbReference>
<feature type="domain" description="MARVEL" evidence="8">
    <location>
        <begin position="46"/>
        <end position="181"/>
    </location>
</feature>
<evidence type="ECO:0000256" key="4">
    <source>
        <dbReference type="ARBA" id="ARBA00023136"/>
    </source>
</evidence>
<evidence type="ECO:0000256" key="7">
    <source>
        <dbReference type="SAM" id="Phobius"/>
    </source>
</evidence>
<dbReference type="GeneID" id="106468422"/>
<dbReference type="PROSITE" id="PS51225">
    <property type="entry name" value="MARVEL"/>
    <property type="match status" value="1"/>
</dbReference>